<dbReference type="InterPro" id="IPR039340">
    <property type="entry name" value="Tfc4/TFIIIC-102/Sfc4"/>
</dbReference>
<organism evidence="2 3">
    <name type="scientific">Nematostella vectensis</name>
    <name type="common">Starlet sea anemone</name>
    <dbReference type="NCBI Taxonomy" id="45351"/>
    <lineage>
        <taxon>Eukaryota</taxon>
        <taxon>Metazoa</taxon>
        <taxon>Cnidaria</taxon>
        <taxon>Anthozoa</taxon>
        <taxon>Hexacorallia</taxon>
        <taxon>Actiniaria</taxon>
        <taxon>Edwardsiidae</taxon>
        <taxon>Nematostella</taxon>
    </lineage>
</organism>
<dbReference type="PhylomeDB" id="A7SYA9"/>
<dbReference type="OMA" id="SSPNMKF"/>
<dbReference type="GO" id="GO:0000127">
    <property type="term" value="C:transcription factor TFIIIC complex"/>
    <property type="evidence" value="ECO:0000318"/>
    <property type="project" value="GO_Central"/>
</dbReference>
<dbReference type="FunFam" id="1.25.40.10:FF:002939">
    <property type="entry name" value="Predicted protein"/>
    <property type="match status" value="1"/>
</dbReference>
<dbReference type="SUPFAM" id="SSF48452">
    <property type="entry name" value="TPR-like"/>
    <property type="match status" value="2"/>
</dbReference>
<dbReference type="PANTHER" id="PTHR23082">
    <property type="entry name" value="TRANSCRIPTION INITIATION FACTOR IIIC TFIIIC , POLYPEPTIDE 3-RELATED"/>
    <property type="match status" value="1"/>
</dbReference>
<proteinExistence type="predicted"/>
<dbReference type="FunFam" id="1.25.40.10:FF:001637">
    <property type="entry name" value="General transcription factor 3C polypeptide 3"/>
    <property type="match status" value="1"/>
</dbReference>
<name>A7SYA9_NEMVE</name>
<dbReference type="PROSITE" id="PS50005">
    <property type="entry name" value="TPR"/>
    <property type="match status" value="2"/>
</dbReference>
<dbReference type="PANTHER" id="PTHR23082:SF0">
    <property type="entry name" value="GENERAL TRANSCRIPTION FACTOR 3C POLYPEPTIDE 3"/>
    <property type="match status" value="1"/>
</dbReference>
<keyword evidence="1" id="KW-0802">TPR repeat</keyword>
<accession>A7SYA9</accession>
<evidence type="ECO:0000313" key="2">
    <source>
        <dbReference type="EMBL" id="EDO31296.1"/>
    </source>
</evidence>
<dbReference type="eggNOG" id="KOG2076">
    <property type="taxonomic scope" value="Eukaryota"/>
</dbReference>
<dbReference type="EMBL" id="DS469916">
    <property type="protein sequence ID" value="EDO31296.1"/>
    <property type="molecule type" value="Genomic_DNA"/>
</dbReference>
<feature type="repeat" description="TPR" evidence="1">
    <location>
        <begin position="88"/>
        <end position="121"/>
    </location>
</feature>
<dbReference type="STRING" id="45351.A7SYA9"/>
<dbReference type="InParanoid" id="A7SYA9"/>
<dbReference type="Proteomes" id="UP000001593">
    <property type="component" value="Unassembled WGS sequence"/>
</dbReference>
<evidence type="ECO:0000313" key="3">
    <source>
        <dbReference type="Proteomes" id="UP000001593"/>
    </source>
</evidence>
<gene>
    <name evidence="2" type="ORF">NEMVEDRAFT_v1g137725</name>
</gene>
<dbReference type="GO" id="GO:0006383">
    <property type="term" value="P:transcription by RNA polymerase III"/>
    <property type="evidence" value="ECO:0000318"/>
    <property type="project" value="GO_Central"/>
</dbReference>
<dbReference type="Gene3D" id="1.25.40.10">
    <property type="entry name" value="Tetratricopeptide repeat domain"/>
    <property type="match status" value="3"/>
</dbReference>
<dbReference type="Pfam" id="PF13432">
    <property type="entry name" value="TPR_16"/>
    <property type="match status" value="1"/>
</dbReference>
<feature type="repeat" description="TPR" evidence="1">
    <location>
        <begin position="122"/>
        <end position="155"/>
    </location>
</feature>
<keyword evidence="3" id="KW-1185">Reference proteome</keyword>
<dbReference type="InterPro" id="IPR019734">
    <property type="entry name" value="TPR_rpt"/>
</dbReference>
<dbReference type="PROSITE" id="PS50293">
    <property type="entry name" value="TPR_REGION"/>
    <property type="match status" value="1"/>
</dbReference>
<dbReference type="SMART" id="SM00028">
    <property type="entry name" value="TPR"/>
    <property type="match status" value="7"/>
</dbReference>
<dbReference type="Pfam" id="PF14559">
    <property type="entry name" value="TPR_19"/>
    <property type="match status" value="1"/>
</dbReference>
<dbReference type="Pfam" id="PF13181">
    <property type="entry name" value="TPR_8"/>
    <property type="match status" value="1"/>
</dbReference>
<evidence type="ECO:0008006" key="4">
    <source>
        <dbReference type="Google" id="ProtNLM"/>
    </source>
</evidence>
<evidence type="ECO:0000256" key="1">
    <source>
        <dbReference type="PROSITE-ProRule" id="PRU00339"/>
    </source>
</evidence>
<reference evidence="2 3" key="1">
    <citation type="journal article" date="2007" name="Science">
        <title>Sea anemone genome reveals ancestral eumetazoan gene repertoire and genomic organization.</title>
        <authorList>
            <person name="Putnam N.H."/>
            <person name="Srivastava M."/>
            <person name="Hellsten U."/>
            <person name="Dirks B."/>
            <person name="Chapman J."/>
            <person name="Salamov A."/>
            <person name="Terry A."/>
            <person name="Shapiro H."/>
            <person name="Lindquist E."/>
            <person name="Kapitonov V.V."/>
            <person name="Jurka J."/>
            <person name="Genikhovich G."/>
            <person name="Grigoriev I.V."/>
            <person name="Lucas S.M."/>
            <person name="Steele R.E."/>
            <person name="Finnerty J.R."/>
            <person name="Technau U."/>
            <person name="Martindale M.Q."/>
            <person name="Rokhsar D.S."/>
        </authorList>
    </citation>
    <scope>NUCLEOTIDE SEQUENCE [LARGE SCALE GENOMIC DNA]</scope>
    <source>
        <strain evidence="3">CH2 X CH6</strain>
    </source>
</reference>
<protein>
    <recommendedName>
        <fullName evidence="4">General transcription factor 3C polypeptide 3</fullName>
    </recommendedName>
</protein>
<dbReference type="HOGENOM" id="CLU_002391_1_1_1"/>
<sequence>MKRKKSKGRPKRGTVPQKYRRQIGEANLCCAKGNYERAKEICIDIIKQAPKCAEPFQVLGMVYEMQNDSEKALQFFLISAYLKKSEDSEDWLKLASMSLEQGNYKQALACYNQALKHNPDDPTILWERAAVCYQMGDVKKALEYYQVALKAFPNDDLEKLMDLAVEMATIYHEQGSLLDAIVAMEAAFSRVQRCSDFRAINMLAELYMTAKQYSKSLKVHPTNNIVFLSLGDETSTKGTLDLNSKAKWIIPDKVPIDLRVKTVVCLIHLHCLQPVKDIIAPLYFESVDDVGDLYLDVAEAYAENSNYEEALPIFDILVTTEKYNQAGVWLNKAQSLISLGRLEEAAAACTQVVSLAPSHLEARVQLSSLLQQLGRHDKAIEILTSKGNATLILECNLFEMDFRLLYHKCTLLKSQDRMEDFIEAAQQMFHVYFGDVSRKPLNDIIGKSHTIFLIEYRSTTLLSLCKIENAITSLQYISQLLALISQWEWNFSLIIEMSKRNMHEEALFLDMCGLASKQLIDLIQPQKELRFMSIAALFLVGRSRKAFDFLRQVVAENPQSFLLWNMLGRVVGHSQDSRHHRYCLRMLIKYPDLLPLVVVNGHNSFTAGSFKFAIAEYIRAFRQCPSDPLISLCMGIQYIHLACQRFPHKRNSVVIQGFMFMYQYMCLRGKGQESYYNIGRAFHQLGLNHFAVHYYKLALDSPYHNGSPDTSQQPQVSECYDLHREAAYNLSLIYRASGNTDLARQIISKYIVF</sequence>
<dbReference type="AlphaFoldDB" id="A7SYA9"/>
<dbReference type="InterPro" id="IPR011990">
    <property type="entry name" value="TPR-like_helical_dom_sf"/>
</dbReference>